<dbReference type="GO" id="GO:0046872">
    <property type="term" value="F:metal ion binding"/>
    <property type="evidence" value="ECO:0007669"/>
    <property type="project" value="InterPro"/>
</dbReference>
<evidence type="ECO:0000259" key="3">
    <source>
        <dbReference type="Pfam" id="PF25137"/>
    </source>
</evidence>
<dbReference type="Gene3D" id="3.40.50.1970">
    <property type="match status" value="1"/>
</dbReference>
<accession>A0A1L7XN74</accession>
<dbReference type="STRING" id="576137.A0A1L7XN74"/>
<dbReference type="CDD" id="cd08192">
    <property type="entry name" value="MAR-like"/>
    <property type="match status" value="1"/>
</dbReference>
<dbReference type="Proteomes" id="UP000184330">
    <property type="component" value="Unassembled WGS sequence"/>
</dbReference>
<protein>
    <submittedName>
        <fullName evidence="4">Related to aldehyde-alcohol dehydrogenase</fullName>
    </submittedName>
</protein>
<dbReference type="OrthoDB" id="339764at2759"/>
<dbReference type="AlphaFoldDB" id="A0A1L7XN74"/>
<evidence type="ECO:0000313" key="5">
    <source>
        <dbReference type="Proteomes" id="UP000184330"/>
    </source>
</evidence>
<dbReference type="GO" id="GO:0004022">
    <property type="term" value="F:alcohol dehydrogenase (NAD+) activity"/>
    <property type="evidence" value="ECO:0007669"/>
    <property type="project" value="TreeGrafter"/>
</dbReference>
<dbReference type="Gene3D" id="1.20.1090.10">
    <property type="entry name" value="Dehydroquinate synthase-like - alpha domain"/>
    <property type="match status" value="1"/>
</dbReference>
<evidence type="ECO:0000259" key="2">
    <source>
        <dbReference type="Pfam" id="PF00465"/>
    </source>
</evidence>
<feature type="domain" description="Fe-containing alcohol dehydrogenase-like C-terminal" evidence="3">
    <location>
        <begin position="203"/>
        <end position="407"/>
    </location>
</feature>
<dbReference type="GO" id="GO:0005739">
    <property type="term" value="C:mitochondrion"/>
    <property type="evidence" value="ECO:0007669"/>
    <property type="project" value="TreeGrafter"/>
</dbReference>
<dbReference type="PANTHER" id="PTHR11496:SF107">
    <property type="entry name" value="ALCOHOL DEHYDROGENASE, PUTATIVE (AFU_ORTHOLOGUE AFUA_1G06800)-RELATED"/>
    <property type="match status" value="1"/>
</dbReference>
<feature type="domain" description="Alcohol dehydrogenase iron-type/glycerol dehydrogenase GldA" evidence="2">
    <location>
        <begin position="26"/>
        <end position="190"/>
    </location>
</feature>
<evidence type="ECO:0000256" key="1">
    <source>
        <dbReference type="ARBA" id="ARBA00023002"/>
    </source>
</evidence>
<keyword evidence="5" id="KW-1185">Reference proteome</keyword>
<dbReference type="SUPFAM" id="SSF56796">
    <property type="entry name" value="Dehydroquinate synthase-like"/>
    <property type="match status" value="1"/>
</dbReference>
<dbReference type="PANTHER" id="PTHR11496">
    <property type="entry name" value="ALCOHOL DEHYDROGENASE"/>
    <property type="match status" value="1"/>
</dbReference>
<organism evidence="4 5">
    <name type="scientific">Phialocephala subalpina</name>
    <dbReference type="NCBI Taxonomy" id="576137"/>
    <lineage>
        <taxon>Eukaryota</taxon>
        <taxon>Fungi</taxon>
        <taxon>Dikarya</taxon>
        <taxon>Ascomycota</taxon>
        <taxon>Pezizomycotina</taxon>
        <taxon>Leotiomycetes</taxon>
        <taxon>Helotiales</taxon>
        <taxon>Mollisiaceae</taxon>
        <taxon>Phialocephala</taxon>
        <taxon>Phialocephala fortinii species complex</taxon>
    </lineage>
</organism>
<sequence length="410" mass="44292">MAAEGETYYLAFPPNPKPYISTGLPFEKACAHHVTNTFHASKLYVIVSASISKTENFAKLQLGLEGKIVGIRYGIKPHTPWTDVLEIVNDIKQKEADLIVTLGAGSLTDGAKIISFALANQAFTLESLSRLPAPMKTPDLQPCQIPIINIPTSLSGGEYTSTGGATEVQTHQKHSFAHPSMGADLVILDPTLSISTPERIWLSTGMRAVDHCVEGLCSTSPNSSDAIDAAYTKGLRLLVPSLLQTRVDWGNQDARLNEMLGVIESLRGNKAGVPMGASHAVGHQLGPVGVGHGETSCVMLPHVLKYNYKYGNQNVRALQKKVLNVFWDEEEIASMLRSRGVSSETADAGDVVGALVSELGLPRKLKDVQVSEDKLDSLADNTMKDRWTPTNPVPLTDKSMVLEILNMALE</sequence>
<dbReference type="Pfam" id="PF00465">
    <property type="entry name" value="Fe-ADH"/>
    <property type="match status" value="1"/>
</dbReference>
<reference evidence="4 5" key="1">
    <citation type="submission" date="2016-03" db="EMBL/GenBank/DDBJ databases">
        <authorList>
            <person name="Ploux O."/>
        </authorList>
    </citation>
    <scope>NUCLEOTIDE SEQUENCE [LARGE SCALE GENOMIC DNA]</scope>
    <source>
        <strain evidence="4 5">UAMH 11012</strain>
    </source>
</reference>
<dbReference type="Pfam" id="PF25137">
    <property type="entry name" value="ADH_Fe_C"/>
    <property type="match status" value="1"/>
</dbReference>
<dbReference type="EMBL" id="FJOG01000037">
    <property type="protein sequence ID" value="CZR66511.1"/>
    <property type="molecule type" value="Genomic_DNA"/>
</dbReference>
<name>A0A1L7XN74_9HELO</name>
<dbReference type="InterPro" id="IPR056798">
    <property type="entry name" value="ADH_Fe_C"/>
</dbReference>
<gene>
    <name evidence="4" type="ORF">PAC_16412</name>
</gene>
<proteinExistence type="predicted"/>
<evidence type="ECO:0000313" key="4">
    <source>
        <dbReference type="EMBL" id="CZR66511.1"/>
    </source>
</evidence>
<keyword evidence="1" id="KW-0560">Oxidoreductase</keyword>
<dbReference type="InterPro" id="IPR001670">
    <property type="entry name" value="ADH_Fe/GldA"/>
</dbReference>
<dbReference type="InterPro" id="IPR039697">
    <property type="entry name" value="Alcohol_dehydrogenase_Fe"/>
</dbReference>